<reference evidence="1 2" key="1">
    <citation type="submission" date="2016-03" db="EMBL/GenBank/DDBJ databases">
        <title>Genome sequence of Providencia stuartii strain, isolated from the salivary glands of larval Lucilia sericata.</title>
        <authorList>
            <person name="Yuan Y."/>
            <person name="Zhang Y."/>
            <person name="Fu S."/>
            <person name="Crippen T.L."/>
            <person name="Visi D."/>
            <person name="Benbow M.E."/>
            <person name="Allen M."/>
            <person name="Tomberlin J.K."/>
            <person name="Sze S.-H."/>
            <person name="Tarone A.M."/>
        </authorList>
    </citation>
    <scope>NUCLEOTIDE SEQUENCE [LARGE SCALE GENOMIC DNA]</scope>
    <source>
        <strain evidence="1 2">Crippen</strain>
    </source>
</reference>
<proteinExistence type="predicted"/>
<dbReference type="RefSeq" id="WP_070927552.1">
    <property type="nucleotide sequence ID" value="NZ_CANMXG010000014.1"/>
</dbReference>
<organism evidence="1 2">
    <name type="scientific">Providencia stuartii</name>
    <dbReference type="NCBI Taxonomy" id="588"/>
    <lineage>
        <taxon>Bacteria</taxon>
        <taxon>Pseudomonadati</taxon>
        <taxon>Pseudomonadota</taxon>
        <taxon>Gammaproteobacteria</taxon>
        <taxon>Enterobacterales</taxon>
        <taxon>Morganellaceae</taxon>
        <taxon>Providencia</taxon>
    </lineage>
</organism>
<evidence type="ECO:0000313" key="1">
    <source>
        <dbReference type="EMBL" id="OHT24332.1"/>
    </source>
</evidence>
<dbReference type="EMBL" id="LVIE01000156">
    <property type="protein sequence ID" value="OHT24332.1"/>
    <property type="molecule type" value="Genomic_DNA"/>
</dbReference>
<dbReference type="Proteomes" id="UP000179588">
    <property type="component" value="Unassembled WGS sequence"/>
</dbReference>
<accession>A0A1S1HR74</accession>
<protein>
    <submittedName>
        <fullName evidence="1">Uncharacterized protein</fullName>
    </submittedName>
</protein>
<gene>
    <name evidence="1" type="ORF">A3Q29_18345</name>
</gene>
<evidence type="ECO:0000313" key="2">
    <source>
        <dbReference type="Proteomes" id="UP000179588"/>
    </source>
</evidence>
<keyword evidence="2" id="KW-1185">Reference proteome</keyword>
<dbReference type="AlphaFoldDB" id="A0A1S1HR74"/>
<comment type="caution">
    <text evidence="1">The sequence shown here is derived from an EMBL/GenBank/DDBJ whole genome shotgun (WGS) entry which is preliminary data.</text>
</comment>
<sequence length="128" mass="14607">MKPLYTSLNTQIPGLDKSLREPHPDYPLNQDVLDRMNCSEIARDLHDAADGKGEILEVRSVEKYGSINVFENGVIEEGMDYHQVYSDGQYIYEPRITSQAMPKGDWEKHIKGINDCQIKISDKPKGLR</sequence>
<name>A0A1S1HR74_PROST</name>